<dbReference type="PROSITE" id="PS51892">
    <property type="entry name" value="SUBTILASE"/>
    <property type="match status" value="1"/>
</dbReference>
<dbReference type="EMBL" id="LJZO01000062">
    <property type="protein sequence ID" value="ROV88919.1"/>
    <property type="molecule type" value="Genomic_DNA"/>
</dbReference>
<evidence type="ECO:0000313" key="9">
    <source>
        <dbReference type="Proteomes" id="UP000284375"/>
    </source>
</evidence>
<comment type="caution">
    <text evidence="8">The sequence shown here is derived from an EMBL/GenBank/DDBJ whole genome shotgun (WGS) entry which is preliminary data.</text>
</comment>
<keyword evidence="3 5" id="KW-0378">Hydrolase</keyword>
<dbReference type="InterPro" id="IPR023828">
    <property type="entry name" value="Peptidase_S8_Ser-AS"/>
</dbReference>
<organism evidence="8 9">
    <name type="scientific">Cytospora chrysosperma</name>
    <name type="common">Cytospora canker fungus</name>
    <name type="synonym">Sphaeria chrysosperma</name>
    <dbReference type="NCBI Taxonomy" id="252740"/>
    <lineage>
        <taxon>Eukaryota</taxon>
        <taxon>Fungi</taxon>
        <taxon>Dikarya</taxon>
        <taxon>Ascomycota</taxon>
        <taxon>Pezizomycotina</taxon>
        <taxon>Sordariomycetes</taxon>
        <taxon>Sordariomycetidae</taxon>
        <taxon>Diaporthales</taxon>
        <taxon>Cytosporaceae</taxon>
        <taxon>Cytospora</taxon>
    </lineage>
</organism>
<keyword evidence="9" id="KW-1185">Reference proteome</keyword>
<evidence type="ECO:0000259" key="7">
    <source>
        <dbReference type="Pfam" id="PF00082"/>
    </source>
</evidence>
<dbReference type="GO" id="GO:0006508">
    <property type="term" value="P:proteolysis"/>
    <property type="evidence" value="ECO:0007669"/>
    <property type="project" value="UniProtKB-KW"/>
</dbReference>
<gene>
    <name evidence="8" type="ORF">VSDG_08918</name>
</gene>
<dbReference type="InterPro" id="IPR036852">
    <property type="entry name" value="Peptidase_S8/S53_dom_sf"/>
</dbReference>
<dbReference type="PANTHER" id="PTHR43399">
    <property type="entry name" value="SUBTILISIN-RELATED"/>
    <property type="match status" value="1"/>
</dbReference>
<dbReference type="InterPro" id="IPR015500">
    <property type="entry name" value="Peptidase_S8_subtilisin-rel"/>
</dbReference>
<dbReference type="InterPro" id="IPR000209">
    <property type="entry name" value="Peptidase_S8/S53_dom"/>
</dbReference>
<dbReference type="Proteomes" id="UP000284375">
    <property type="component" value="Unassembled WGS sequence"/>
</dbReference>
<dbReference type="OrthoDB" id="4833632at2759"/>
<dbReference type="InterPro" id="IPR051048">
    <property type="entry name" value="Peptidase_S8/S53_subtilisin"/>
</dbReference>
<evidence type="ECO:0000256" key="2">
    <source>
        <dbReference type="ARBA" id="ARBA00022670"/>
    </source>
</evidence>
<feature type="domain" description="Peptidase S8/S53" evidence="7">
    <location>
        <begin position="7"/>
        <end position="232"/>
    </location>
</feature>
<dbReference type="PROSITE" id="PS00138">
    <property type="entry name" value="SUBTILASE_SER"/>
    <property type="match status" value="1"/>
</dbReference>
<feature type="active site" description="Charge relay system" evidence="5">
    <location>
        <position position="13"/>
    </location>
</feature>
<keyword evidence="2 5" id="KW-0645">Protease</keyword>
<dbReference type="SUPFAM" id="SSF52743">
    <property type="entry name" value="Subtilisin-like"/>
    <property type="match status" value="1"/>
</dbReference>
<evidence type="ECO:0000256" key="3">
    <source>
        <dbReference type="ARBA" id="ARBA00022801"/>
    </source>
</evidence>
<dbReference type="InterPro" id="IPR023827">
    <property type="entry name" value="Peptidase_S8_Asp-AS"/>
</dbReference>
<feature type="active site" description="Charge relay system" evidence="5">
    <location>
        <position position="54"/>
    </location>
</feature>
<keyword evidence="4 5" id="KW-0720">Serine protease</keyword>
<protein>
    <recommendedName>
        <fullName evidence="7">Peptidase S8/S53 domain-containing protein</fullName>
    </recommendedName>
</protein>
<dbReference type="PANTHER" id="PTHR43399:SF4">
    <property type="entry name" value="CELL WALL-ASSOCIATED PROTEASE"/>
    <property type="match status" value="1"/>
</dbReference>
<sequence>MHVQPRIKVAILDTGIDIGHPSIKARIERIKDVRTWVNDLGGKQDRKTGDSSGHGTHIADLLLDVAPDSDIYIARIAKFSPTEPVQIAKAIDHAVAEWQVDIISMSFGFPDENDELSKAILNAHAHNILMFAAASNDGAHGLLPAFPARHHSVFCIYASDGMGNSIRGNPTARQHNYNFSTLGEAVNSAWPCNLSEKPWKVRKSGTSFSTPIAAGLAAVVLFYAQTIMPPEDSLKFKQYDKMRNMFHHMSVLRAGYNFLLPMSNYFDGKQKEEVIRAVMKGIASGSPVKA</sequence>
<evidence type="ECO:0000256" key="5">
    <source>
        <dbReference type="PROSITE-ProRule" id="PRU01240"/>
    </source>
</evidence>
<reference evidence="8 9" key="1">
    <citation type="submission" date="2015-09" db="EMBL/GenBank/DDBJ databases">
        <title>Host preference determinants of Valsa canker pathogens revealed by comparative genomics.</title>
        <authorList>
            <person name="Yin Z."/>
            <person name="Huang L."/>
        </authorList>
    </citation>
    <scope>NUCLEOTIDE SEQUENCE [LARGE SCALE GENOMIC DNA]</scope>
    <source>
        <strain evidence="8 9">YSFL</strain>
    </source>
</reference>
<dbReference type="STRING" id="252740.A0A423VD53"/>
<dbReference type="PRINTS" id="PR00723">
    <property type="entry name" value="SUBTILISIN"/>
</dbReference>
<proteinExistence type="inferred from homology"/>
<accession>A0A423VD53</accession>
<dbReference type="AlphaFoldDB" id="A0A423VD53"/>
<name>A0A423VD53_CYTCH</name>
<feature type="active site" description="Charge relay system" evidence="5">
    <location>
        <position position="207"/>
    </location>
</feature>
<dbReference type="Gene3D" id="3.40.50.200">
    <property type="entry name" value="Peptidase S8/S53 domain"/>
    <property type="match status" value="1"/>
</dbReference>
<evidence type="ECO:0000256" key="1">
    <source>
        <dbReference type="ARBA" id="ARBA00011073"/>
    </source>
</evidence>
<dbReference type="GO" id="GO:0004252">
    <property type="term" value="F:serine-type endopeptidase activity"/>
    <property type="evidence" value="ECO:0007669"/>
    <property type="project" value="UniProtKB-UniRule"/>
</dbReference>
<evidence type="ECO:0000313" key="8">
    <source>
        <dbReference type="EMBL" id="ROV88919.1"/>
    </source>
</evidence>
<evidence type="ECO:0000256" key="6">
    <source>
        <dbReference type="RuleBase" id="RU003355"/>
    </source>
</evidence>
<comment type="similarity">
    <text evidence="1 5 6">Belongs to the peptidase S8 family.</text>
</comment>
<evidence type="ECO:0000256" key="4">
    <source>
        <dbReference type="ARBA" id="ARBA00022825"/>
    </source>
</evidence>
<dbReference type="Pfam" id="PF00082">
    <property type="entry name" value="Peptidase_S8"/>
    <property type="match status" value="1"/>
</dbReference>
<dbReference type="PROSITE" id="PS00136">
    <property type="entry name" value="SUBTILASE_ASP"/>
    <property type="match status" value="1"/>
</dbReference>